<dbReference type="GO" id="GO:0005737">
    <property type="term" value="C:cytoplasm"/>
    <property type="evidence" value="ECO:0000318"/>
    <property type="project" value="GO_Central"/>
</dbReference>
<evidence type="ECO:0000256" key="6">
    <source>
        <dbReference type="ARBA" id="ARBA00047927"/>
    </source>
</evidence>
<dbReference type="PROSITE" id="PS50054">
    <property type="entry name" value="TYR_PHOSPHATASE_DUAL"/>
    <property type="match status" value="1"/>
</dbReference>
<keyword evidence="2" id="KW-0378">Hydrolase</keyword>
<evidence type="ECO:0000256" key="7">
    <source>
        <dbReference type="ARBA" id="ARBA00048424"/>
    </source>
</evidence>
<evidence type="ECO:0000256" key="3">
    <source>
        <dbReference type="ARBA" id="ARBA00044949"/>
    </source>
</evidence>
<feature type="domain" description="Tyrosine-protein phosphatase" evidence="8">
    <location>
        <begin position="13"/>
        <end position="160"/>
    </location>
</feature>
<dbReference type="CDD" id="cd14528">
    <property type="entry name" value="PFA-DSP_Siw14"/>
    <property type="match status" value="1"/>
</dbReference>
<dbReference type="PRINTS" id="PR01911">
    <property type="entry name" value="PFDSPHPHTASE"/>
</dbReference>
<reference evidence="10" key="1">
    <citation type="journal article" date="2013" name="Science">
        <title>The Amborella genome and the evolution of flowering plants.</title>
        <authorList>
            <consortium name="Amborella Genome Project"/>
        </authorList>
    </citation>
    <scope>NUCLEOTIDE SEQUENCE [LARGE SCALE GENOMIC DNA]</scope>
</reference>
<dbReference type="Proteomes" id="UP000017836">
    <property type="component" value="Unassembled WGS sequence"/>
</dbReference>
<dbReference type="InterPro" id="IPR029021">
    <property type="entry name" value="Prot-tyrosine_phosphatase-like"/>
</dbReference>
<dbReference type="Gramene" id="ERN19870">
    <property type="protein sequence ID" value="ERN19870"/>
    <property type="gene ID" value="AMTR_s00071p00032040"/>
</dbReference>
<dbReference type="FunFam" id="3.90.190.10:FF:000024">
    <property type="entry name" value="probable tyrosine-protein phosphatase At1g05000"/>
    <property type="match status" value="1"/>
</dbReference>
<dbReference type="HOGENOM" id="CLU_047845_5_3_1"/>
<evidence type="ECO:0000256" key="1">
    <source>
        <dbReference type="ARBA" id="ARBA00012527"/>
    </source>
</evidence>
<organism evidence="9 10">
    <name type="scientific">Amborella trichopoda</name>
    <dbReference type="NCBI Taxonomy" id="13333"/>
    <lineage>
        <taxon>Eukaryota</taxon>
        <taxon>Viridiplantae</taxon>
        <taxon>Streptophyta</taxon>
        <taxon>Embryophyta</taxon>
        <taxon>Tracheophyta</taxon>
        <taxon>Spermatophyta</taxon>
        <taxon>Magnoliopsida</taxon>
        <taxon>Amborellales</taxon>
        <taxon>Amborellaceae</taxon>
        <taxon>Amborella</taxon>
    </lineage>
</organism>
<dbReference type="Pfam" id="PF03162">
    <property type="entry name" value="Y_phosphatase2"/>
    <property type="match status" value="1"/>
</dbReference>
<evidence type="ECO:0000256" key="4">
    <source>
        <dbReference type="ARBA" id="ARBA00047342"/>
    </source>
</evidence>
<sequence length="160" mass="18282">MEGVEISLRPPVNFSMVDHGVFRSSFPDITNFSFLQILGLRSILYLCPEPYPEANQAFLESHGIKLFQFGIEGHKEPFETIPEETVRKALKVVVDVSNRPLLIHCKRGKHRTGCVVGCLRKLQRWSLDSVLDEYLRFAAAKARASDIQFMKLFDVSSFKH</sequence>
<dbReference type="GO" id="GO:0008486">
    <property type="term" value="F:diphosphoinositol-polyphosphate diphosphatase activity"/>
    <property type="evidence" value="ECO:0007669"/>
    <property type="project" value="UniProtKB-EC"/>
</dbReference>
<dbReference type="eggNOG" id="KOG1572">
    <property type="taxonomic scope" value="Eukaryota"/>
</dbReference>
<dbReference type="SUPFAM" id="SSF52799">
    <property type="entry name" value="(Phosphotyrosine protein) phosphatases II"/>
    <property type="match status" value="1"/>
</dbReference>
<evidence type="ECO:0000256" key="5">
    <source>
        <dbReference type="ARBA" id="ARBA00047562"/>
    </source>
</evidence>
<dbReference type="Gene3D" id="3.90.190.10">
    <property type="entry name" value="Protein tyrosine phosphatase superfamily"/>
    <property type="match status" value="1"/>
</dbReference>
<dbReference type="EC" id="3.6.1.52" evidence="1"/>
<keyword evidence="10" id="KW-1185">Reference proteome</keyword>
<dbReference type="PANTHER" id="PTHR31126:SF48">
    <property type="entry name" value="INOSITOL PHOSPHATASE SIW14"/>
    <property type="match status" value="1"/>
</dbReference>
<dbReference type="GO" id="GO:0016791">
    <property type="term" value="F:phosphatase activity"/>
    <property type="evidence" value="ECO:0000318"/>
    <property type="project" value="GO_Central"/>
</dbReference>
<comment type="catalytic activity">
    <reaction evidence="7">
        <text>6-diphospho-1D-myo-inositol pentakisphosphate + H2O = 1D-myo-inositol hexakisphosphate + phosphate + H(+)</text>
        <dbReference type="Rhea" id="RHEA:79703"/>
        <dbReference type="ChEBI" id="CHEBI:15377"/>
        <dbReference type="ChEBI" id="CHEBI:15378"/>
        <dbReference type="ChEBI" id="CHEBI:43474"/>
        <dbReference type="ChEBI" id="CHEBI:58130"/>
        <dbReference type="ChEBI" id="CHEBI:230534"/>
        <dbReference type="EC" id="3.6.1.52"/>
    </reaction>
    <physiologicalReaction direction="left-to-right" evidence="7">
        <dbReference type="Rhea" id="RHEA:79704"/>
    </physiologicalReaction>
</comment>
<dbReference type="InterPro" id="IPR004861">
    <property type="entry name" value="Siw14-like"/>
</dbReference>
<proteinExistence type="inferred from homology"/>
<comment type="catalytic activity">
    <reaction evidence="6">
        <text>1,5-bis(diphospho)-1D-myo-inositol 2,3,4,6-tetrakisphosphate + H2O = 1-diphospho-1D-myo-inositol 2,3,4,5,6-pentakisphosphate + phosphate + 2 H(+)</text>
        <dbReference type="Rhea" id="RHEA:79699"/>
        <dbReference type="ChEBI" id="CHEBI:15377"/>
        <dbReference type="ChEBI" id="CHEBI:15378"/>
        <dbReference type="ChEBI" id="CHEBI:43474"/>
        <dbReference type="ChEBI" id="CHEBI:74946"/>
        <dbReference type="ChEBI" id="CHEBI:77983"/>
        <dbReference type="EC" id="3.6.1.52"/>
    </reaction>
    <physiologicalReaction direction="left-to-right" evidence="6">
        <dbReference type="Rhea" id="RHEA:79700"/>
    </physiologicalReaction>
</comment>
<dbReference type="InterPro" id="IPR020428">
    <property type="entry name" value="PFA-DSPs"/>
</dbReference>
<comment type="catalytic activity">
    <reaction evidence="4">
        <text>5-diphospho-1D-myo-inositol 1,2,3,4,6-pentakisphosphate + H2O = 1D-myo-inositol hexakisphosphate + phosphate + H(+)</text>
        <dbReference type="Rhea" id="RHEA:22384"/>
        <dbReference type="ChEBI" id="CHEBI:15377"/>
        <dbReference type="ChEBI" id="CHEBI:15378"/>
        <dbReference type="ChEBI" id="CHEBI:43474"/>
        <dbReference type="ChEBI" id="CHEBI:58130"/>
        <dbReference type="ChEBI" id="CHEBI:58628"/>
        <dbReference type="EC" id="3.6.1.52"/>
    </reaction>
    <physiologicalReaction direction="left-to-right" evidence="4">
        <dbReference type="Rhea" id="RHEA:22385"/>
    </physiologicalReaction>
</comment>
<dbReference type="PROSITE" id="PS00383">
    <property type="entry name" value="TYR_PHOSPHATASE_1"/>
    <property type="match status" value="1"/>
</dbReference>
<comment type="catalytic activity">
    <reaction evidence="5">
        <text>3,5-bis(diphospho)-1D-myo-inositol 1,2,4,6-tetrakisphosphate + H2O = 3-diphospho-1D-myo-inositol 1,2,4,5,6-pentakisphosphate + phosphate + 2 H(+)</text>
        <dbReference type="Rhea" id="RHEA:56312"/>
        <dbReference type="ChEBI" id="CHEBI:15377"/>
        <dbReference type="ChEBI" id="CHEBI:15378"/>
        <dbReference type="ChEBI" id="CHEBI:43474"/>
        <dbReference type="ChEBI" id="CHEBI:140372"/>
        <dbReference type="ChEBI" id="CHEBI:140374"/>
        <dbReference type="EC" id="3.6.1.52"/>
    </reaction>
    <physiologicalReaction direction="left-to-right" evidence="5">
        <dbReference type="Rhea" id="RHEA:56313"/>
    </physiologicalReaction>
</comment>
<protein>
    <recommendedName>
        <fullName evidence="1">diphosphoinositol-polyphosphate diphosphatase</fullName>
        <ecNumber evidence="1">3.6.1.52</ecNumber>
    </recommendedName>
</protein>
<dbReference type="STRING" id="13333.U5DCA3"/>
<dbReference type="InterPro" id="IPR016130">
    <property type="entry name" value="Tyr_Pase_AS"/>
</dbReference>
<gene>
    <name evidence="9" type="ORF">AMTR_s00071p00032040</name>
</gene>
<evidence type="ECO:0000313" key="9">
    <source>
        <dbReference type="EMBL" id="ERN19870.1"/>
    </source>
</evidence>
<evidence type="ECO:0000256" key="2">
    <source>
        <dbReference type="ARBA" id="ARBA00022801"/>
    </source>
</evidence>
<dbReference type="AlphaFoldDB" id="U5DCA3"/>
<dbReference type="PANTHER" id="PTHR31126">
    <property type="entry name" value="TYROSINE-PROTEIN PHOSPHATASE"/>
    <property type="match status" value="1"/>
</dbReference>
<evidence type="ECO:0000259" key="8">
    <source>
        <dbReference type="PROSITE" id="PS50054"/>
    </source>
</evidence>
<evidence type="ECO:0000313" key="10">
    <source>
        <dbReference type="Proteomes" id="UP000017836"/>
    </source>
</evidence>
<comment type="similarity">
    <text evidence="3">Belongs to the protein-tyrosine phosphatase family. Atypical dual-specificity phosphatase Siw14-like subfamily.</text>
</comment>
<dbReference type="InterPro" id="IPR020422">
    <property type="entry name" value="TYR_PHOSPHATASE_DUAL_dom"/>
</dbReference>
<dbReference type="EMBL" id="KI392062">
    <property type="protein sequence ID" value="ERN19870.1"/>
    <property type="molecule type" value="Genomic_DNA"/>
</dbReference>
<accession>U5DCA3</accession>
<name>U5DCA3_AMBTC</name>